<sequence>MACMMIMKEMTPPSSKLELIDPPLNAIGFNIEEVSPEKVTGSLVVNEKCLHVDNF</sequence>
<dbReference type="EMBL" id="JAXIOK010000011">
    <property type="protein sequence ID" value="KAK4759338.1"/>
    <property type="molecule type" value="Genomic_DNA"/>
</dbReference>
<protein>
    <submittedName>
        <fullName evidence="1">Uncharacterized protein</fullName>
    </submittedName>
</protein>
<dbReference type="Proteomes" id="UP001345219">
    <property type="component" value="Chromosome 17"/>
</dbReference>
<gene>
    <name evidence="1" type="ORF">SAY87_022469</name>
</gene>
<reference evidence="1 2" key="1">
    <citation type="journal article" date="2023" name="Hortic Res">
        <title>Pangenome of water caltrop reveals structural variations and asymmetric subgenome divergence after allopolyploidization.</title>
        <authorList>
            <person name="Zhang X."/>
            <person name="Chen Y."/>
            <person name="Wang L."/>
            <person name="Yuan Y."/>
            <person name="Fang M."/>
            <person name="Shi L."/>
            <person name="Lu R."/>
            <person name="Comes H.P."/>
            <person name="Ma Y."/>
            <person name="Chen Y."/>
            <person name="Huang G."/>
            <person name="Zhou Y."/>
            <person name="Zheng Z."/>
            <person name="Qiu Y."/>
        </authorList>
    </citation>
    <scope>NUCLEOTIDE SEQUENCE [LARGE SCALE GENOMIC DNA]</scope>
    <source>
        <tissue evidence="1">Roots</tissue>
    </source>
</reference>
<keyword evidence="2" id="KW-1185">Reference proteome</keyword>
<evidence type="ECO:0000313" key="1">
    <source>
        <dbReference type="EMBL" id="KAK4759338.1"/>
    </source>
</evidence>
<comment type="caution">
    <text evidence="1">The sequence shown here is derived from an EMBL/GenBank/DDBJ whole genome shotgun (WGS) entry which is preliminary data.</text>
</comment>
<evidence type="ECO:0000313" key="2">
    <source>
        <dbReference type="Proteomes" id="UP001345219"/>
    </source>
</evidence>
<name>A0AAN7K7U9_9MYRT</name>
<proteinExistence type="predicted"/>
<dbReference type="AlphaFoldDB" id="A0AAN7K7U9"/>
<accession>A0AAN7K7U9</accession>
<organism evidence="1 2">
    <name type="scientific">Trapa incisa</name>
    <dbReference type="NCBI Taxonomy" id="236973"/>
    <lineage>
        <taxon>Eukaryota</taxon>
        <taxon>Viridiplantae</taxon>
        <taxon>Streptophyta</taxon>
        <taxon>Embryophyta</taxon>
        <taxon>Tracheophyta</taxon>
        <taxon>Spermatophyta</taxon>
        <taxon>Magnoliopsida</taxon>
        <taxon>eudicotyledons</taxon>
        <taxon>Gunneridae</taxon>
        <taxon>Pentapetalae</taxon>
        <taxon>rosids</taxon>
        <taxon>malvids</taxon>
        <taxon>Myrtales</taxon>
        <taxon>Lythraceae</taxon>
        <taxon>Trapa</taxon>
    </lineage>
</organism>